<evidence type="ECO:0000313" key="5">
    <source>
        <dbReference type="Proteomes" id="UP000600101"/>
    </source>
</evidence>
<dbReference type="AlphaFoldDB" id="A0A9X0R1F9"/>
<reference evidence="4" key="1">
    <citation type="submission" date="2020-08" db="EMBL/GenBank/DDBJ databases">
        <authorList>
            <person name="Hu Y."/>
            <person name="Nguyen S.V."/>
            <person name="Li F."/>
            <person name="Fanning S."/>
        </authorList>
    </citation>
    <scope>NUCLEOTIDE SEQUENCE</scope>
    <source>
        <strain evidence="4">SYSU D8009</strain>
    </source>
</reference>
<feature type="region of interest" description="Disordered" evidence="2">
    <location>
        <begin position="1"/>
        <end position="25"/>
    </location>
</feature>
<feature type="transmembrane region" description="Helical" evidence="3">
    <location>
        <begin position="186"/>
        <end position="208"/>
    </location>
</feature>
<feature type="transmembrane region" description="Helical" evidence="3">
    <location>
        <begin position="36"/>
        <end position="61"/>
    </location>
</feature>
<keyword evidence="4" id="KW-0282">Flagellum</keyword>
<accession>A0A9X0R1F9</accession>
<evidence type="ECO:0000313" key="4">
    <source>
        <dbReference type="EMBL" id="MBC4017909.1"/>
    </source>
</evidence>
<keyword evidence="3" id="KW-0472">Membrane</keyword>
<dbReference type="SUPFAM" id="SSF160544">
    <property type="entry name" value="EscU C-terminal domain-like"/>
    <property type="match status" value="1"/>
</dbReference>
<comment type="similarity">
    <text evidence="1">Belongs to the type III secretion exporter family.</text>
</comment>
<keyword evidence="5" id="KW-1185">Reference proteome</keyword>
<dbReference type="InterPro" id="IPR029025">
    <property type="entry name" value="T3SS_substrate_exporter_C"/>
</dbReference>
<evidence type="ECO:0000256" key="1">
    <source>
        <dbReference type="ARBA" id="ARBA00010690"/>
    </source>
</evidence>
<dbReference type="GO" id="GO:0005886">
    <property type="term" value="C:plasma membrane"/>
    <property type="evidence" value="ECO:0007669"/>
    <property type="project" value="TreeGrafter"/>
</dbReference>
<dbReference type="Proteomes" id="UP000600101">
    <property type="component" value="Unassembled WGS sequence"/>
</dbReference>
<keyword evidence="4" id="KW-0966">Cell projection</keyword>
<evidence type="ECO:0000256" key="3">
    <source>
        <dbReference type="SAM" id="Phobius"/>
    </source>
</evidence>
<evidence type="ECO:0000256" key="2">
    <source>
        <dbReference type="SAM" id="MobiDB-lite"/>
    </source>
</evidence>
<dbReference type="EMBL" id="JACOMF010000037">
    <property type="protein sequence ID" value="MBC4017909.1"/>
    <property type="molecule type" value="Genomic_DNA"/>
</dbReference>
<keyword evidence="3" id="KW-1133">Transmembrane helix</keyword>
<proteinExistence type="inferred from homology"/>
<dbReference type="PANTHER" id="PTHR30531:SF12">
    <property type="entry name" value="FLAGELLAR BIOSYNTHETIC PROTEIN FLHB"/>
    <property type="match status" value="1"/>
</dbReference>
<name>A0A9X0R1F9_9PROT</name>
<sequence length="355" mass="38523">MAGENGKEAEDRTEAPSQRRLDKAREEGQVALSREAVGFATLLAATLAGFMALPPLGLEWLRAMRLVFEAPNLAGGLPAVEALLRASALVLLPVLGLVAMAAIFASLAQTGPGLHWQKLAPDLARLSPLAALGRLFGAEGLAELLRTLLKLDVVGGALWLAVEPEVLRAAPHQPAAMLLRDAGRGVLRLLVAMLLAFGGLALLDLLWVRWRHLRKLRMSREEVKQEQRESEGDPHVRARLRQIRETRARRRMLAQVPKATVVITNPTHYAVALTYQQGQSAAPKLVAKGADAMAARIRTAAEEHGVPIVSNPPLARALFRLEPDTEIPAEHWQAVAEIIAYVWRLQGSRLGMTGG</sequence>
<dbReference type="InterPro" id="IPR006135">
    <property type="entry name" value="T3SS_substrate_exporter"/>
</dbReference>
<comment type="caution">
    <text evidence="4">The sequence shown here is derived from an EMBL/GenBank/DDBJ whole genome shotgun (WGS) entry which is preliminary data.</text>
</comment>
<organism evidence="4 5">
    <name type="scientific">Siccirubricoccus deserti</name>
    <dbReference type="NCBI Taxonomy" id="2013562"/>
    <lineage>
        <taxon>Bacteria</taxon>
        <taxon>Pseudomonadati</taxon>
        <taxon>Pseudomonadota</taxon>
        <taxon>Alphaproteobacteria</taxon>
        <taxon>Acetobacterales</taxon>
        <taxon>Roseomonadaceae</taxon>
        <taxon>Siccirubricoccus</taxon>
    </lineage>
</organism>
<protein>
    <submittedName>
        <fullName evidence="4">Flagellar biosynthesis protein FlhB</fullName>
    </submittedName>
</protein>
<dbReference type="RefSeq" id="WP_186772664.1">
    <property type="nucleotide sequence ID" value="NZ_JACOMF010000037.1"/>
</dbReference>
<dbReference type="GO" id="GO:0009306">
    <property type="term" value="P:protein secretion"/>
    <property type="evidence" value="ECO:0007669"/>
    <property type="project" value="InterPro"/>
</dbReference>
<keyword evidence="4" id="KW-0969">Cilium</keyword>
<feature type="transmembrane region" description="Helical" evidence="3">
    <location>
        <begin position="82"/>
        <end position="108"/>
    </location>
</feature>
<keyword evidence="3" id="KW-0812">Transmembrane</keyword>
<dbReference type="PRINTS" id="PR00950">
    <property type="entry name" value="TYPE3IMSPROT"/>
</dbReference>
<dbReference type="Pfam" id="PF01312">
    <property type="entry name" value="Bac_export_2"/>
    <property type="match status" value="1"/>
</dbReference>
<gene>
    <name evidence="4" type="ORF">H7965_21630</name>
</gene>
<dbReference type="PANTHER" id="PTHR30531">
    <property type="entry name" value="FLAGELLAR BIOSYNTHETIC PROTEIN FLHB"/>
    <property type="match status" value="1"/>
</dbReference>
<dbReference type="Gene3D" id="3.40.1690.10">
    <property type="entry name" value="secretion proteins EscU"/>
    <property type="match status" value="1"/>
</dbReference>